<reference evidence="3" key="1">
    <citation type="journal article" date="2014" name="Front. Microbiol.">
        <title>High frequency of phylogenetically diverse reductive dehalogenase-homologous genes in deep subseafloor sedimentary metagenomes.</title>
        <authorList>
            <person name="Kawai M."/>
            <person name="Futagami T."/>
            <person name="Toyoda A."/>
            <person name="Takaki Y."/>
            <person name="Nishi S."/>
            <person name="Hori S."/>
            <person name="Arai W."/>
            <person name="Tsubouchi T."/>
            <person name="Morono Y."/>
            <person name="Uchiyama I."/>
            <person name="Ito T."/>
            <person name="Fujiyama A."/>
            <person name="Inagaki F."/>
            <person name="Takami H."/>
        </authorList>
    </citation>
    <scope>NUCLEOTIDE SEQUENCE</scope>
    <source>
        <strain evidence="3">Expedition CK06-06</strain>
    </source>
</reference>
<protein>
    <recommendedName>
        <fullName evidence="4">DegT/DnrJ/EryC1/StrS family aminotransferase</fullName>
    </recommendedName>
</protein>
<accession>X1M8U7</accession>
<dbReference type="PANTHER" id="PTHR30244">
    <property type="entry name" value="TRANSAMINASE"/>
    <property type="match status" value="1"/>
</dbReference>
<dbReference type="GO" id="GO:0000271">
    <property type="term" value="P:polysaccharide biosynthetic process"/>
    <property type="evidence" value="ECO:0007669"/>
    <property type="project" value="TreeGrafter"/>
</dbReference>
<comment type="similarity">
    <text evidence="2">Belongs to the DegT/DnrJ/EryC1 family.</text>
</comment>
<feature type="non-terminal residue" evidence="3">
    <location>
        <position position="306"/>
    </location>
</feature>
<dbReference type="InterPro" id="IPR015424">
    <property type="entry name" value="PyrdxlP-dep_Trfase"/>
</dbReference>
<dbReference type="CDD" id="cd00616">
    <property type="entry name" value="AHBA_syn"/>
    <property type="match status" value="1"/>
</dbReference>
<comment type="caution">
    <text evidence="3">The sequence shown here is derived from an EMBL/GenBank/DDBJ whole genome shotgun (WGS) entry which is preliminary data.</text>
</comment>
<feature type="non-terminal residue" evidence="3">
    <location>
        <position position="1"/>
    </location>
</feature>
<proteinExistence type="inferred from homology"/>
<evidence type="ECO:0000313" key="3">
    <source>
        <dbReference type="EMBL" id="GAI14501.1"/>
    </source>
</evidence>
<dbReference type="InterPro" id="IPR015421">
    <property type="entry name" value="PyrdxlP-dep_Trfase_major"/>
</dbReference>
<dbReference type="InterPro" id="IPR015422">
    <property type="entry name" value="PyrdxlP-dep_Trfase_small"/>
</dbReference>
<dbReference type="GO" id="GO:0008483">
    <property type="term" value="F:transaminase activity"/>
    <property type="evidence" value="ECO:0007669"/>
    <property type="project" value="TreeGrafter"/>
</dbReference>
<dbReference type="GO" id="GO:0030170">
    <property type="term" value="F:pyridoxal phosphate binding"/>
    <property type="evidence" value="ECO:0007669"/>
    <property type="project" value="UniProtKB-ARBA"/>
</dbReference>
<evidence type="ECO:0000256" key="2">
    <source>
        <dbReference type="ARBA" id="ARBA00037999"/>
    </source>
</evidence>
<dbReference type="Pfam" id="PF01041">
    <property type="entry name" value="DegT_DnrJ_EryC1"/>
    <property type="match status" value="1"/>
</dbReference>
<dbReference type="InterPro" id="IPR000653">
    <property type="entry name" value="DegT/StrS_aminotransferase"/>
</dbReference>
<dbReference type="AlphaFoldDB" id="X1M8U7"/>
<dbReference type="Gene3D" id="3.40.640.10">
    <property type="entry name" value="Type I PLP-dependent aspartate aminotransferase-like (Major domain)"/>
    <property type="match status" value="1"/>
</dbReference>
<dbReference type="Gene3D" id="3.90.1150.10">
    <property type="entry name" value="Aspartate Aminotransferase, domain 1"/>
    <property type="match status" value="1"/>
</dbReference>
<name>X1M8U7_9ZZZZ</name>
<evidence type="ECO:0008006" key="4">
    <source>
        <dbReference type="Google" id="ProtNLM"/>
    </source>
</evidence>
<sequence length="306" mass="34482">PIKKELMQAFERMLDSSQFILGEEVKQFEAEVASYIGTKYAIGVSNGTNALLLSLKALGIGSGDEIITTPFTFVATAEVIALLGAKPVFCDIDPHTFNINPDMIVDFITDKTKAILLVHLYGQPADMDKIMQIAKDNDLKVVEDMAQAIGAKYKGKKVGIFGDTACISFFPTKNLNALGDAGMILTNDEELDKKLRAFRIHGASKKYYHDFLGYNDRLDAIQAAFLRIKLKYLDQWNERRRQIAEKYDATLKDVVQIPLIHPDNETIYHQYTIRTPKRDELRQYLTEQGIGTAIYYPIPSAFKDNN</sequence>
<evidence type="ECO:0000256" key="1">
    <source>
        <dbReference type="ARBA" id="ARBA00022898"/>
    </source>
</evidence>
<dbReference type="SUPFAM" id="SSF53383">
    <property type="entry name" value="PLP-dependent transferases"/>
    <property type="match status" value="1"/>
</dbReference>
<dbReference type="PANTHER" id="PTHR30244:SF36">
    <property type="entry name" value="3-OXO-GLUCOSE-6-PHOSPHATE:GLUTAMATE AMINOTRANSFERASE"/>
    <property type="match status" value="1"/>
</dbReference>
<gene>
    <name evidence="3" type="ORF">S06H3_09209</name>
</gene>
<dbReference type="FunFam" id="3.40.640.10:FF:000089">
    <property type="entry name" value="Aminotransferase, DegT/DnrJ/EryC1/StrS family"/>
    <property type="match status" value="1"/>
</dbReference>
<dbReference type="EMBL" id="BARV01004011">
    <property type="protein sequence ID" value="GAI14501.1"/>
    <property type="molecule type" value="Genomic_DNA"/>
</dbReference>
<keyword evidence="1" id="KW-0663">Pyridoxal phosphate</keyword>
<organism evidence="3">
    <name type="scientific">marine sediment metagenome</name>
    <dbReference type="NCBI Taxonomy" id="412755"/>
    <lineage>
        <taxon>unclassified sequences</taxon>
        <taxon>metagenomes</taxon>
        <taxon>ecological metagenomes</taxon>
    </lineage>
</organism>